<reference evidence="9" key="1">
    <citation type="submission" date="2021-08" db="EMBL/GenBank/DDBJ databases">
        <title>WGS assembly of Ceratopteris richardii.</title>
        <authorList>
            <person name="Marchant D.B."/>
            <person name="Chen G."/>
            <person name="Jenkins J."/>
            <person name="Shu S."/>
            <person name="Leebens-Mack J."/>
            <person name="Grimwood J."/>
            <person name="Schmutz J."/>
            <person name="Soltis P."/>
            <person name="Soltis D."/>
            <person name="Chen Z.-H."/>
        </authorList>
    </citation>
    <scope>NUCLEOTIDE SEQUENCE</scope>
    <source>
        <strain evidence="9">Whitten #5841</strain>
        <tissue evidence="9">Leaf</tissue>
    </source>
</reference>
<dbReference type="InterPro" id="IPR004367">
    <property type="entry name" value="Cyclin_C-dom"/>
</dbReference>
<dbReference type="AlphaFoldDB" id="A0A8T2QPY9"/>
<dbReference type="CDD" id="cd20506">
    <property type="entry name" value="CYCLIN_AtCycA-like_rpt2"/>
    <property type="match status" value="1"/>
</dbReference>
<dbReference type="PANTHER" id="PTHR10177">
    <property type="entry name" value="CYCLINS"/>
    <property type="match status" value="1"/>
</dbReference>
<evidence type="ECO:0008006" key="11">
    <source>
        <dbReference type="Google" id="ProtNLM"/>
    </source>
</evidence>
<dbReference type="InterPro" id="IPR048258">
    <property type="entry name" value="Cyclins_cyclin-box"/>
</dbReference>
<dbReference type="InterPro" id="IPR039361">
    <property type="entry name" value="Cyclin"/>
</dbReference>
<organism evidence="9 10">
    <name type="scientific">Ceratopteris richardii</name>
    <name type="common">Triangle waterfern</name>
    <dbReference type="NCBI Taxonomy" id="49495"/>
    <lineage>
        <taxon>Eukaryota</taxon>
        <taxon>Viridiplantae</taxon>
        <taxon>Streptophyta</taxon>
        <taxon>Embryophyta</taxon>
        <taxon>Tracheophyta</taxon>
        <taxon>Polypodiopsida</taxon>
        <taxon>Polypodiidae</taxon>
        <taxon>Polypodiales</taxon>
        <taxon>Pteridineae</taxon>
        <taxon>Pteridaceae</taxon>
        <taxon>Parkerioideae</taxon>
        <taxon>Ceratopteris</taxon>
    </lineage>
</organism>
<dbReference type="EMBL" id="CM035438">
    <property type="protein sequence ID" value="KAH7285907.1"/>
    <property type="molecule type" value="Genomic_DNA"/>
</dbReference>
<dbReference type="OrthoDB" id="5590282at2759"/>
<proteinExistence type="inferred from homology"/>
<dbReference type="FunFam" id="1.10.472.10:FF:000013">
    <property type="entry name" value="Cyclin A1"/>
    <property type="match status" value="1"/>
</dbReference>
<feature type="domain" description="Cyclin-like" evidence="7">
    <location>
        <begin position="372"/>
        <end position="460"/>
    </location>
</feature>
<dbReference type="GO" id="GO:0016538">
    <property type="term" value="F:cyclin-dependent protein serine/threonine kinase regulator activity"/>
    <property type="evidence" value="ECO:0007669"/>
    <property type="project" value="InterPro"/>
</dbReference>
<feature type="domain" description="Cyclin C-terminal" evidence="8">
    <location>
        <begin position="368"/>
        <end position="491"/>
    </location>
</feature>
<keyword evidence="3 5" id="KW-0195">Cyclin</keyword>
<dbReference type="PROSITE" id="PS00292">
    <property type="entry name" value="CYCLINS"/>
    <property type="match status" value="1"/>
</dbReference>
<sequence>MAGSNDQARRMRTRETLGPSVVRPDPAPMSNNVGASDGASKNLKASVKRAANEDNQRFMSAATSQQAKKRAALTNLTNQNQFPGGHGNGPAKARANIAKNKSHASLKHSDISQKNDVTVGARAKSSHPNQEESLLANASGPSNVEIQEQMSPSEDQDRIGSVASMEDVAINSTHDDDEADPIAALEKETKLSLYISNKPEGAIVIDENSLGNESNLTRSHDDPDSNSKDPQLCSSYAKDIYQYLRISELKRRPTVDYMDSIQHDINSSMRGILVDWLVEVAEEYKLVPDTLYLTVSYIDRFLSAKVVNRQRLQLLGVACMLVAAKYEEICAPQVEEFCYITDNTYCKEEVLDMERQVLNHLHFELTGPTTKTFLRRFLRAAQPSSKSSTLHMEYMGNYLAELSLVDYDFLKYLPSMVAASAVFVARFTFEPHVHPWNSALQHHTGYKPSAIKGCVQAVHGLQHNISGCTLPAIREKYCQHKFKCVAKIASSPVIPSEYFEDCGD</sequence>
<dbReference type="GO" id="GO:0044772">
    <property type="term" value="P:mitotic cell cycle phase transition"/>
    <property type="evidence" value="ECO:0007669"/>
    <property type="project" value="InterPro"/>
</dbReference>
<dbReference type="EMBL" id="CM035438">
    <property type="protein sequence ID" value="KAH7285909.1"/>
    <property type="molecule type" value="Genomic_DNA"/>
</dbReference>
<dbReference type="CDD" id="cd20562">
    <property type="entry name" value="CYCLIN_AtCycA_like_rpt1"/>
    <property type="match status" value="1"/>
</dbReference>
<keyword evidence="10" id="KW-1185">Reference proteome</keyword>
<dbReference type="InterPro" id="IPR013763">
    <property type="entry name" value="Cyclin-like_dom"/>
</dbReference>
<gene>
    <name evidence="9" type="ORF">KP509_33G050700</name>
</gene>
<dbReference type="InterPro" id="IPR036915">
    <property type="entry name" value="Cyclin-like_sf"/>
</dbReference>
<dbReference type="Pfam" id="PF00134">
    <property type="entry name" value="Cyclin_N"/>
    <property type="match status" value="1"/>
</dbReference>
<evidence type="ECO:0000256" key="6">
    <source>
        <dbReference type="SAM" id="MobiDB-lite"/>
    </source>
</evidence>
<evidence type="ECO:0000256" key="1">
    <source>
        <dbReference type="ARBA" id="ARBA00006955"/>
    </source>
</evidence>
<dbReference type="InterPro" id="IPR046965">
    <property type="entry name" value="Cyclin_A/B-like"/>
</dbReference>
<evidence type="ECO:0000259" key="7">
    <source>
        <dbReference type="SMART" id="SM00385"/>
    </source>
</evidence>
<evidence type="ECO:0000259" key="8">
    <source>
        <dbReference type="SMART" id="SM01332"/>
    </source>
</evidence>
<protein>
    <recommendedName>
        <fullName evidence="11">Cyclin N-terminal domain-containing protein</fullName>
    </recommendedName>
</protein>
<feature type="compositionally biased region" description="Polar residues" evidence="6">
    <location>
        <begin position="57"/>
        <end position="66"/>
    </location>
</feature>
<keyword evidence="4" id="KW-0131">Cell cycle</keyword>
<dbReference type="OMA" id="HDINCTM"/>
<evidence type="ECO:0000256" key="2">
    <source>
        <dbReference type="ARBA" id="ARBA00022618"/>
    </source>
</evidence>
<dbReference type="Proteomes" id="UP000825935">
    <property type="component" value="Chromosome 33"/>
</dbReference>
<accession>A0A8T2QPY9</accession>
<evidence type="ECO:0000313" key="10">
    <source>
        <dbReference type="Proteomes" id="UP000825935"/>
    </source>
</evidence>
<dbReference type="FunFam" id="1.10.472.10:FF:000167">
    <property type="entry name" value="Mitotic cyclin 6"/>
    <property type="match status" value="1"/>
</dbReference>
<evidence type="ECO:0000313" key="9">
    <source>
        <dbReference type="EMBL" id="KAH7285906.1"/>
    </source>
</evidence>
<comment type="caution">
    <text evidence="9">The sequence shown here is derived from an EMBL/GenBank/DDBJ whole genome shotgun (WGS) entry which is preliminary data.</text>
</comment>
<evidence type="ECO:0000256" key="4">
    <source>
        <dbReference type="ARBA" id="ARBA00023306"/>
    </source>
</evidence>
<dbReference type="GO" id="GO:0051301">
    <property type="term" value="P:cell division"/>
    <property type="evidence" value="ECO:0007669"/>
    <property type="project" value="UniProtKB-KW"/>
</dbReference>
<feature type="domain" description="Cyclin-like" evidence="7">
    <location>
        <begin position="275"/>
        <end position="359"/>
    </location>
</feature>
<dbReference type="EMBL" id="CM035438">
    <property type="protein sequence ID" value="KAH7285908.1"/>
    <property type="molecule type" value="Genomic_DNA"/>
</dbReference>
<comment type="similarity">
    <text evidence="1">Belongs to the cyclin family. Cyclin AB subfamily.</text>
</comment>
<keyword evidence="2" id="KW-0132">Cell division</keyword>
<dbReference type="InterPro" id="IPR006671">
    <property type="entry name" value="Cyclin_N"/>
</dbReference>
<feature type="region of interest" description="Disordered" evidence="6">
    <location>
        <begin position="1"/>
        <end position="142"/>
    </location>
</feature>
<dbReference type="SUPFAM" id="SSF47954">
    <property type="entry name" value="Cyclin-like"/>
    <property type="match status" value="2"/>
</dbReference>
<evidence type="ECO:0000256" key="3">
    <source>
        <dbReference type="ARBA" id="ARBA00023127"/>
    </source>
</evidence>
<dbReference type="PIRSF" id="PIRSF001771">
    <property type="entry name" value="Cyclin_A_B_D_E"/>
    <property type="match status" value="1"/>
</dbReference>
<evidence type="ECO:0000256" key="5">
    <source>
        <dbReference type="RuleBase" id="RU000383"/>
    </source>
</evidence>
<dbReference type="Gene3D" id="1.10.472.10">
    <property type="entry name" value="Cyclin-like"/>
    <property type="match status" value="2"/>
</dbReference>
<dbReference type="Pfam" id="PF02984">
    <property type="entry name" value="Cyclin_C"/>
    <property type="match status" value="1"/>
</dbReference>
<name>A0A8T2QPY9_CERRI</name>
<dbReference type="SMART" id="SM01332">
    <property type="entry name" value="Cyclin_C"/>
    <property type="match status" value="1"/>
</dbReference>
<dbReference type="EMBL" id="CM035438">
    <property type="protein sequence ID" value="KAH7285905.1"/>
    <property type="molecule type" value="Genomic_DNA"/>
</dbReference>
<dbReference type="SMART" id="SM00385">
    <property type="entry name" value="CYCLIN"/>
    <property type="match status" value="2"/>
</dbReference>
<dbReference type="EMBL" id="CM035438">
    <property type="protein sequence ID" value="KAH7285906.1"/>
    <property type="molecule type" value="Genomic_DNA"/>
</dbReference>